<evidence type="ECO:0000259" key="1">
    <source>
        <dbReference type="Pfam" id="PF01408"/>
    </source>
</evidence>
<comment type="caution">
    <text evidence="3">The sequence shown here is derived from an EMBL/GenBank/DDBJ whole genome shotgun (WGS) entry which is preliminary data.</text>
</comment>
<name>A0A1F8FBR8_9BACT</name>
<gene>
    <name evidence="3" type="ORF">A3J46_05500</name>
</gene>
<evidence type="ECO:0008006" key="5">
    <source>
        <dbReference type="Google" id="ProtNLM"/>
    </source>
</evidence>
<dbReference type="InterPro" id="IPR055170">
    <property type="entry name" value="GFO_IDH_MocA-like_dom"/>
</dbReference>
<proteinExistence type="predicted"/>
<dbReference type="InterPro" id="IPR000683">
    <property type="entry name" value="Gfo/Idh/MocA-like_OxRdtase_N"/>
</dbReference>
<dbReference type="InterPro" id="IPR051450">
    <property type="entry name" value="Gfo/Idh/MocA_Oxidoreductases"/>
</dbReference>
<evidence type="ECO:0000259" key="2">
    <source>
        <dbReference type="Pfam" id="PF22725"/>
    </source>
</evidence>
<dbReference type="Proteomes" id="UP000177167">
    <property type="component" value="Unassembled WGS sequence"/>
</dbReference>
<dbReference type="Gene3D" id="3.30.360.10">
    <property type="entry name" value="Dihydrodipicolinate Reductase, domain 2"/>
    <property type="match status" value="1"/>
</dbReference>
<organism evidence="3 4">
    <name type="scientific">Candidatus Yanofskybacteria bacterium RIFCSPHIGHO2_02_FULL_41_11</name>
    <dbReference type="NCBI Taxonomy" id="1802675"/>
    <lineage>
        <taxon>Bacteria</taxon>
        <taxon>Candidatus Yanofskyibacteriota</taxon>
    </lineage>
</organism>
<dbReference type="SUPFAM" id="SSF51735">
    <property type="entry name" value="NAD(P)-binding Rossmann-fold domains"/>
    <property type="match status" value="1"/>
</dbReference>
<feature type="domain" description="Gfo/Idh/MocA-like oxidoreductase N-terminal" evidence="1">
    <location>
        <begin position="4"/>
        <end position="117"/>
    </location>
</feature>
<dbReference type="InterPro" id="IPR036291">
    <property type="entry name" value="NAD(P)-bd_dom_sf"/>
</dbReference>
<protein>
    <recommendedName>
        <fullName evidence="5">Gfo/Idh/MocA-like oxidoreductase N-terminal domain-containing protein</fullName>
    </recommendedName>
</protein>
<dbReference type="PANTHER" id="PTHR43377">
    <property type="entry name" value="BILIVERDIN REDUCTASE A"/>
    <property type="match status" value="1"/>
</dbReference>
<sequence>MKHNILWVGFGNFAKKLEPYVRECANAEILYYYPDKNESIRRFGPKACWDIDDALGNPRVTSVFITTPNNRHGEYLKKALAFEKHIFVEKPITATIDETASLLPLMQQGKTVLMVGHNMRRQAAIRKTRKILDSGQIGRIVSVHLNNSKGIAFSMDHTNWRFHEESHREGPLITVGIHLIDAMHYLFGPVDSVSAVIKNISKKTEAPDSGSVLISLRSGATVFLETNYNTPSEDIVSICGTEGSLYMNRGWLYCRQGRDINRVPSNLNLVPLIPVDTLAEEIDEFFRAIEEGSRVETGYQEALNALAVVEACFQSHQNKRWVEIRNITEEYFQNKSA</sequence>
<accession>A0A1F8FBR8</accession>
<dbReference type="PANTHER" id="PTHR43377:SF1">
    <property type="entry name" value="BILIVERDIN REDUCTASE A"/>
    <property type="match status" value="1"/>
</dbReference>
<dbReference type="SUPFAM" id="SSF55347">
    <property type="entry name" value="Glyceraldehyde-3-phosphate dehydrogenase-like, C-terminal domain"/>
    <property type="match status" value="1"/>
</dbReference>
<dbReference type="Pfam" id="PF01408">
    <property type="entry name" value="GFO_IDH_MocA"/>
    <property type="match status" value="1"/>
</dbReference>
<reference evidence="3 4" key="1">
    <citation type="journal article" date="2016" name="Nat. Commun.">
        <title>Thousands of microbial genomes shed light on interconnected biogeochemical processes in an aquifer system.</title>
        <authorList>
            <person name="Anantharaman K."/>
            <person name="Brown C.T."/>
            <person name="Hug L.A."/>
            <person name="Sharon I."/>
            <person name="Castelle C.J."/>
            <person name="Probst A.J."/>
            <person name="Thomas B.C."/>
            <person name="Singh A."/>
            <person name="Wilkins M.J."/>
            <person name="Karaoz U."/>
            <person name="Brodie E.L."/>
            <person name="Williams K.H."/>
            <person name="Hubbard S.S."/>
            <person name="Banfield J.F."/>
        </authorList>
    </citation>
    <scope>NUCLEOTIDE SEQUENCE [LARGE SCALE GENOMIC DNA]</scope>
</reference>
<dbReference type="AlphaFoldDB" id="A0A1F8FBR8"/>
<evidence type="ECO:0000313" key="3">
    <source>
        <dbReference type="EMBL" id="OGN10634.1"/>
    </source>
</evidence>
<feature type="domain" description="GFO/IDH/MocA-like oxidoreductase" evidence="2">
    <location>
        <begin position="125"/>
        <end position="245"/>
    </location>
</feature>
<dbReference type="Gene3D" id="3.40.50.720">
    <property type="entry name" value="NAD(P)-binding Rossmann-like Domain"/>
    <property type="match status" value="1"/>
</dbReference>
<dbReference type="EMBL" id="MGJP01000003">
    <property type="protein sequence ID" value="OGN10634.1"/>
    <property type="molecule type" value="Genomic_DNA"/>
</dbReference>
<evidence type="ECO:0000313" key="4">
    <source>
        <dbReference type="Proteomes" id="UP000177167"/>
    </source>
</evidence>
<dbReference type="GO" id="GO:0000166">
    <property type="term" value="F:nucleotide binding"/>
    <property type="evidence" value="ECO:0007669"/>
    <property type="project" value="InterPro"/>
</dbReference>
<dbReference type="Pfam" id="PF22725">
    <property type="entry name" value="GFO_IDH_MocA_C3"/>
    <property type="match status" value="1"/>
</dbReference>